<dbReference type="STRING" id="314607.KB13_438"/>
<proteinExistence type="predicted"/>
<feature type="transmembrane region" description="Helical" evidence="1">
    <location>
        <begin position="7"/>
        <end position="25"/>
    </location>
</feature>
<dbReference type="EMBL" id="DS995299">
    <property type="protein sequence ID" value="EDZ64306.1"/>
    <property type="molecule type" value="Genomic_DNA"/>
</dbReference>
<evidence type="ECO:0000313" key="2">
    <source>
        <dbReference type="EMBL" id="EDZ64306.1"/>
    </source>
</evidence>
<dbReference type="HOGENOM" id="CLU_3004893_0_0_4"/>
<keyword evidence="1" id="KW-0812">Transmembrane</keyword>
<accession>B6BT97</accession>
<protein>
    <submittedName>
        <fullName evidence="2">Uncharacterized protein</fullName>
    </submittedName>
</protein>
<evidence type="ECO:0000256" key="1">
    <source>
        <dbReference type="SAM" id="Phobius"/>
    </source>
</evidence>
<keyword evidence="3" id="KW-1185">Reference proteome</keyword>
<keyword evidence="1" id="KW-1133">Transmembrane helix</keyword>
<organism evidence="2 3">
    <name type="scientific">beta proteobacterium KB13</name>
    <dbReference type="NCBI Taxonomy" id="314607"/>
    <lineage>
        <taxon>Bacteria</taxon>
        <taxon>Pseudomonadati</taxon>
        <taxon>Pseudomonadota</taxon>
        <taxon>Betaproteobacteria</taxon>
        <taxon>Nitrosomonadales</taxon>
        <taxon>OM43 clade</taxon>
    </lineage>
</organism>
<evidence type="ECO:0000313" key="3">
    <source>
        <dbReference type="Proteomes" id="UP000004188"/>
    </source>
</evidence>
<dbReference type="AlphaFoldDB" id="B6BT97"/>
<keyword evidence="1" id="KW-0472">Membrane</keyword>
<reference evidence="3" key="1">
    <citation type="journal article" date="2012" name="Stand. Genomic Sci.">
        <title>Genome sequence of strain HIMB624, a cultured representative from the OM43 clade of marine Betaproteobacteria.</title>
        <authorList>
            <person name="Huggett M.J."/>
            <person name="Hayakawa D.H."/>
            <person name="Rappe M.S."/>
        </authorList>
    </citation>
    <scope>NUCLEOTIDE SEQUENCE [LARGE SCALE GENOMIC DNA]</scope>
    <source>
        <strain evidence="3">KB13</strain>
    </source>
</reference>
<sequence length="56" mass="6869">MKRIFCWLKDNIYLIIPILILAYFLRYEIGVMLIIIFTLIFGLFIHLFEFLGIAWW</sequence>
<feature type="transmembrane region" description="Helical" evidence="1">
    <location>
        <begin position="31"/>
        <end position="55"/>
    </location>
</feature>
<gene>
    <name evidence="2" type="ORF">KB13_438</name>
</gene>
<name>B6BT97_9PROT</name>
<dbReference type="Proteomes" id="UP000004188">
    <property type="component" value="Unassembled WGS sequence"/>
</dbReference>